<dbReference type="GO" id="GO:0003729">
    <property type="term" value="F:mRNA binding"/>
    <property type="evidence" value="ECO:0007669"/>
    <property type="project" value="TreeGrafter"/>
</dbReference>
<dbReference type="InterPro" id="IPR000504">
    <property type="entry name" value="RRM_dom"/>
</dbReference>
<dbReference type="GeneID" id="30202982"/>
<evidence type="ECO:0000256" key="3">
    <source>
        <dbReference type="PROSITE-ProRule" id="PRU00176"/>
    </source>
</evidence>
<dbReference type="PROSITE" id="PS50102">
    <property type="entry name" value="RRM"/>
    <property type="match status" value="2"/>
</dbReference>
<dbReference type="AlphaFoldDB" id="A0A1E3P058"/>
<feature type="domain" description="RRM" evidence="4">
    <location>
        <begin position="141"/>
        <end position="213"/>
    </location>
</feature>
<comment type="subcellular location">
    <subcellularLocation>
        <location evidence="1">Nucleus</location>
    </subcellularLocation>
</comment>
<protein>
    <recommendedName>
        <fullName evidence="4">RRM domain-containing protein</fullName>
    </recommendedName>
</protein>
<dbReference type="InterPro" id="IPR012677">
    <property type="entry name" value="Nucleotide-bd_a/b_plait_sf"/>
</dbReference>
<feature type="domain" description="RRM" evidence="4">
    <location>
        <begin position="10"/>
        <end position="89"/>
    </location>
</feature>
<keyword evidence="2" id="KW-0539">Nucleus</keyword>
<dbReference type="InterPro" id="IPR051183">
    <property type="entry name" value="U1_U11-U12_snRNP_70-35kDa"/>
</dbReference>
<evidence type="ECO:0000256" key="2">
    <source>
        <dbReference type="ARBA" id="ARBA00023242"/>
    </source>
</evidence>
<evidence type="ECO:0000256" key="1">
    <source>
        <dbReference type="ARBA" id="ARBA00004123"/>
    </source>
</evidence>
<dbReference type="EMBL" id="KV454211">
    <property type="protein sequence ID" value="ODQ58836.1"/>
    <property type="molecule type" value="Genomic_DNA"/>
</dbReference>
<dbReference type="STRING" id="683960.A0A1E3P058"/>
<dbReference type="Gene3D" id="3.30.70.330">
    <property type="match status" value="2"/>
</dbReference>
<dbReference type="OrthoDB" id="266020at2759"/>
<evidence type="ECO:0000313" key="6">
    <source>
        <dbReference type="Proteomes" id="UP000094112"/>
    </source>
</evidence>
<dbReference type="InterPro" id="IPR035979">
    <property type="entry name" value="RBD_domain_sf"/>
</dbReference>
<dbReference type="SUPFAM" id="SSF54928">
    <property type="entry name" value="RNA-binding domain, RBD"/>
    <property type="match status" value="1"/>
</dbReference>
<dbReference type="CDD" id="cd12247">
    <property type="entry name" value="RRM2_U1A_like"/>
    <property type="match status" value="1"/>
</dbReference>
<gene>
    <name evidence="5" type="ORF">WICANDRAFT_84576</name>
</gene>
<dbReference type="SMART" id="SM00360">
    <property type="entry name" value="RRM"/>
    <property type="match status" value="2"/>
</dbReference>
<dbReference type="Proteomes" id="UP000094112">
    <property type="component" value="Unassembled WGS sequence"/>
</dbReference>
<keyword evidence="6" id="KW-1185">Reference proteome</keyword>
<dbReference type="PANTHER" id="PTHR13952">
    <property type="entry name" value="U1 SMALL NUCLEAR RIBONUCLEOPROTEIN 70 KD"/>
    <property type="match status" value="1"/>
</dbReference>
<dbReference type="RefSeq" id="XP_019038043.1">
    <property type="nucleotide sequence ID" value="XM_019185736.1"/>
</dbReference>
<dbReference type="FunFam" id="3.30.70.330:FF:000029">
    <property type="entry name" value="U2 small nuclear ribonucleoprotein B"/>
    <property type="match status" value="1"/>
</dbReference>
<dbReference type="GO" id="GO:0071011">
    <property type="term" value="C:precatalytic spliceosome"/>
    <property type="evidence" value="ECO:0007669"/>
    <property type="project" value="TreeGrafter"/>
</dbReference>
<dbReference type="GO" id="GO:0017069">
    <property type="term" value="F:snRNA binding"/>
    <property type="evidence" value="ECO:0007669"/>
    <property type="project" value="TreeGrafter"/>
</dbReference>
<keyword evidence="3" id="KW-0694">RNA-binding</keyword>
<sequence>MTTESYDFNDTVYVRNINEKVSINTIKSKLSELFEKYGPILSITAHKNLKMRGQAFVALEGEEQAKKAIEELNGTQLFEKKLELAFAKSSSNASVENKLVGKEYEEYLNKRKLHKEEEDKKKEQQPVKRPKVKLENLPPNKILLVQGLPKEVTKDELVEIFEKFSGFVEVRLVAVRGVAFVEYEKDQDAIPAKEQSSDLTIRDTKPIVNFAKK</sequence>
<proteinExistence type="predicted"/>
<evidence type="ECO:0000259" key="4">
    <source>
        <dbReference type="PROSITE" id="PS50102"/>
    </source>
</evidence>
<dbReference type="Pfam" id="PF00076">
    <property type="entry name" value="RRM_1"/>
    <property type="match status" value="2"/>
</dbReference>
<organism evidence="5 6">
    <name type="scientific">Wickerhamomyces anomalus (strain ATCC 58044 / CBS 1984 / NCYC 433 / NRRL Y-366-8)</name>
    <name type="common">Yeast</name>
    <name type="synonym">Hansenula anomala</name>
    <dbReference type="NCBI Taxonomy" id="683960"/>
    <lineage>
        <taxon>Eukaryota</taxon>
        <taxon>Fungi</taxon>
        <taxon>Dikarya</taxon>
        <taxon>Ascomycota</taxon>
        <taxon>Saccharomycotina</taxon>
        <taxon>Saccharomycetes</taxon>
        <taxon>Phaffomycetales</taxon>
        <taxon>Wickerhamomycetaceae</taxon>
        <taxon>Wickerhamomyces</taxon>
    </lineage>
</organism>
<reference evidence="5 6" key="1">
    <citation type="journal article" date="2016" name="Proc. Natl. Acad. Sci. U.S.A.">
        <title>Comparative genomics of biotechnologically important yeasts.</title>
        <authorList>
            <person name="Riley R."/>
            <person name="Haridas S."/>
            <person name="Wolfe K.H."/>
            <person name="Lopes M.R."/>
            <person name="Hittinger C.T."/>
            <person name="Goeker M."/>
            <person name="Salamov A.A."/>
            <person name="Wisecaver J.H."/>
            <person name="Long T.M."/>
            <person name="Calvey C.H."/>
            <person name="Aerts A.L."/>
            <person name="Barry K.W."/>
            <person name="Choi C."/>
            <person name="Clum A."/>
            <person name="Coughlan A.Y."/>
            <person name="Deshpande S."/>
            <person name="Douglass A.P."/>
            <person name="Hanson S.J."/>
            <person name="Klenk H.-P."/>
            <person name="LaButti K.M."/>
            <person name="Lapidus A."/>
            <person name="Lindquist E.A."/>
            <person name="Lipzen A.M."/>
            <person name="Meier-Kolthoff J.P."/>
            <person name="Ohm R.A."/>
            <person name="Otillar R.P."/>
            <person name="Pangilinan J.L."/>
            <person name="Peng Y."/>
            <person name="Rokas A."/>
            <person name="Rosa C.A."/>
            <person name="Scheuner C."/>
            <person name="Sibirny A.A."/>
            <person name="Slot J.C."/>
            <person name="Stielow J.B."/>
            <person name="Sun H."/>
            <person name="Kurtzman C.P."/>
            <person name="Blackwell M."/>
            <person name="Grigoriev I.V."/>
            <person name="Jeffries T.W."/>
        </authorList>
    </citation>
    <scope>NUCLEOTIDE SEQUENCE [LARGE SCALE GENOMIC DNA]</scope>
    <source>
        <strain evidence="6">ATCC 58044 / CBS 1984 / NCYC 433 / NRRL Y-366-8</strain>
    </source>
</reference>
<name>A0A1E3P058_WICAA</name>
<dbReference type="GO" id="GO:0000398">
    <property type="term" value="P:mRNA splicing, via spliceosome"/>
    <property type="evidence" value="ECO:0007669"/>
    <property type="project" value="TreeGrafter"/>
</dbReference>
<evidence type="ECO:0000313" key="5">
    <source>
        <dbReference type="EMBL" id="ODQ58836.1"/>
    </source>
</evidence>
<accession>A0A1E3P058</accession>